<dbReference type="Gene3D" id="3.30.70.1060">
    <property type="entry name" value="Dimeric alpha+beta barrel"/>
    <property type="match status" value="1"/>
</dbReference>
<dbReference type="AlphaFoldDB" id="A0A366L0D6"/>
<evidence type="ECO:0000313" key="3">
    <source>
        <dbReference type="EMBL" id="RBQ06764.1"/>
    </source>
</evidence>
<protein>
    <submittedName>
        <fullName evidence="3">Transcription initiation protein</fullName>
    </submittedName>
</protein>
<feature type="domain" description="YCII-related" evidence="2">
    <location>
        <begin position="41"/>
        <end position="104"/>
    </location>
</feature>
<dbReference type="EMBL" id="QNQU01000010">
    <property type="protein sequence ID" value="RBQ06764.1"/>
    <property type="molecule type" value="Genomic_DNA"/>
</dbReference>
<evidence type="ECO:0000259" key="2">
    <source>
        <dbReference type="Pfam" id="PF03795"/>
    </source>
</evidence>
<dbReference type="InterPro" id="IPR011008">
    <property type="entry name" value="Dimeric_a/b-barrel"/>
</dbReference>
<dbReference type="Pfam" id="PF03795">
    <property type="entry name" value="YCII"/>
    <property type="match status" value="1"/>
</dbReference>
<name>A0A366L0D6_9SPHI</name>
<organism evidence="3 4">
    <name type="scientific">Pedobacter miscanthi</name>
    <dbReference type="NCBI Taxonomy" id="2259170"/>
    <lineage>
        <taxon>Bacteria</taxon>
        <taxon>Pseudomonadati</taxon>
        <taxon>Bacteroidota</taxon>
        <taxon>Sphingobacteriia</taxon>
        <taxon>Sphingobacteriales</taxon>
        <taxon>Sphingobacteriaceae</taxon>
        <taxon>Pedobacter</taxon>
    </lineage>
</organism>
<gene>
    <name evidence="3" type="ORF">DRW42_13390</name>
</gene>
<comment type="similarity">
    <text evidence="1">Belongs to the YciI family.</text>
</comment>
<proteinExistence type="inferred from homology"/>
<evidence type="ECO:0000313" key="4">
    <source>
        <dbReference type="Proteomes" id="UP000252081"/>
    </source>
</evidence>
<keyword evidence="4" id="KW-1185">Reference proteome</keyword>
<dbReference type="Proteomes" id="UP000252081">
    <property type="component" value="Unassembled WGS sequence"/>
</dbReference>
<accession>A0A366L0D6</accession>
<dbReference type="SUPFAM" id="SSF54909">
    <property type="entry name" value="Dimeric alpha+beta barrel"/>
    <property type="match status" value="1"/>
</dbReference>
<dbReference type="InterPro" id="IPR005545">
    <property type="entry name" value="YCII"/>
</dbReference>
<dbReference type="OrthoDB" id="7782105at2"/>
<dbReference type="RefSeq" id="WP_113949327.1">
    <property type="nucleotide sequence ID" value="NZ_QNQU01000010.1"/>
</dbReference>
<comment type="caution">
    <text evidence="3">The sequence shown here is derived from an EMBL/GenBank/DDBJ whole genome shotgun (WGS) entry which is preliminary data.</text>
</comment>
<evidence type="ECO:0000256" key="1">
    <source>
        <dbReference type="ARBA" id="ARBA00007689"/>
    </source>
</evidence>
<sequence length="116" mass="13289">MNEFLLIFRRDYQTSSRQPPLEQLEDHLARWQSWFSELASSDKLARQLQRWDGQGRIITKDRIVSPGPYVELKESVGGLLIIKADDYAEAVEIARACPIFELGGNVEIRMGGLNRI</sequence>
<reference evidence="3 4" key="1">
    <citation type="submission" date="2018-07" db="EMBL/GenBank/DDBJ databases">
        <title>A draft genome of a endophytic bacteria, a new species of Pedobacter.</title>
        <authorList>
            <person name="Zhang Z.D."/>
            <person name="Chen Z.J."/>
        </authorList>
    </citation>
    <scope>NUCLEOTIDE SEQUENCE [LARGE SCALE GENOMIC DNA]</scope>
    <source>
        <strain evidence="3 4">RS10</strain>
    </source>
</reference>